<dbReference type="PANTHER" id="PTHR11358:SF26">
    <property type="entry name" value="GUANIDINO ACID HYDROLASE, MITOCHONDRIAL"/>
    <property type="match status" value="1"/>
</dbReference>
<evidence type="ECO:0000256" key="1">
    <source>
        <dbReference type="ARBA" id="ARBA00009227"/>
    </source>
</evidence>
<evidence type="ECO:0000313" key="7">
    <source>
        <dbReference type="Proteomes" id="UP000000346"/>
    </source>
</evidence>
<dbReference type="STRING" id="666510.ASAC_0573"/>
<dbReference type="Proteomes" id="UP000000346">
    <property type="component" value="Chromosome"/>
</dbReference>
<keyword evidence="4" id="KW-0464">Manganese</keyword>
<dbReference type="GO" id="GO:0008783">
    <property type="term" value="F:agmatinase activity"/>
    <property type="evidence" value="ECO:0007669"/>
    <property type="project" value="TreeGrafter"/>
</dbReference>
<feature type="binding site" evidence="4">
    <location>
        <position position="163"/>
    </location>
    <ligand>
        <name>Mn(2+)</name>
        <dbReference type="ChEBI" id="CHEBI:29035"/>
        <label>1</label>
    </ligand>
</feature>
<keyword evidence="2 4" id="KW-0479">Metal-binding</keyword>
<evidence type="ECO:0000256" key="5">
    <source>
        <dbReference type="RuleBase" id="RU003684"/>
    </source>
</evidence>
<sequence length="324" mass="35401">MKKWMLFDGTTLKRLLQLHYKVGESLSLVKRARFLKDPYDRRVGEVEPLIPLAGVPWDWSTAGRPGARFAPSAIRTELYSLTPLSEDLGELRWGFDDMGDIDIVGGDIIETGRRVVEASRHVMEVAMSRGVPAIFIGGDHSITNWTSRPFVEQGASLVVLDAHYDIRKLTEGVTSGSWLRELVEATKVKALVVGVSEYVNPPYAPSRAKELGVDIISRVELLKDFKSSLERLRSLVAGSKVYLSIDMDHLAQAFAPGVNSPTPLGMTPFESMSVIDTIASSAKVVGIDVVEVVPGADVTGSTPRLAAALLLRAVQRSLVSMNMK</sequence>
<name>D9Q0Z2_ACIS3</name>
<accession>D9Q0Z2</accession>
<protein>
    <submittedName>
        <fullName evidence="6">Arginase/agmatinase/formiminoglutamase</fullName>
    </submittedName>
</protein>
<organism evidence="6 7">
    <name type="scientific">Acidilobus saccharovorans (strain DSM 16705 / JCM 18335 / VKM B-2471 / 345-15)</name>
    <dbReference type="NCBI Taxonomy" id="666510"/>
    <lineage>
        <taxon>Archaea</taxon>
        <taxon>Thermoproteota</taxon>
        <taxon>Thermoprotei</taxon>
        <taxon>Acidilobales</taxon>
        <taxon>Acidilobaceae</taxon>
        <taxon>Acidilobus</taxon>
    </lineage>
</organism>
<reference evidence="6 7" key="1">
    <citation type="journal article" date="2010" name="Appl. Environ. Microbiol.">
        <title>The genome sequence of the crenarchaeon Acidilobus saccharovorans supports a new order, Acidilobales, and suggests an important ecological role in terrestrial acidic hot springs.</title>
        <authorList>
            <person name="Mardanov A.V."/>
            <person name="Svetlitchnyi V.A."/>
            <person name="Beletsky A.V."/>
            <person name="Prokofeva M.I."/>
            <person name="Bonch-Osmolovskaya E.A."/>
            <person name="Ravin N.V."/>
            <person name="Skryabin K.G."/>
        </authorList>
    </citation>
    <scope>NUCLEOTIDE SEQUENCE [LARGE SCALE GENOMIC DNA]</scope>
    <source>
        <strain evidence="7">DSM 16705 / JCM 18335 / VKM B-2471 / 345-15</strain>
    </source>
</reference>
<dbReference type="InterPro" id="IPR020855">
    <property type="entry name" value="Ureohydrolase_Mn_BS"/>
</dbReference>
<dbReference type="eggNOG" id="arCOG01700">
    <property type="taxonomic scope" value="Archaea"/>
</dbReference>
<dbReference type="InParanoid" id="D9Q0Z2"/>
<evidence type="ECO:0000256" key="4">
    <source>
        <dbReference type="PIRSR" id="PIRSR036979-1"/>
    </source>
</evidence>
<dbReference type="HOGENOM" id="CLU_039478_0_2_2"/>
<dbReference type="AlphaFoldDB" id="D9Q0Z2"/>
<gene>
    <name evidence="6" type="ordered locus">ASAC_0573</name>
</gene>
<keyword evidence="7" id="KW-1185">Reference proteome</keyword>
<dbReference type="GO" id="GO:0033389">
    <property type="term" value="P:putrescine biosynthetic process from arginine, via agmatine"/>
    <property type="evidence" value="ECO:0007669"/>
    <property type="project" value="TreeGrafter"/>
</dbReference>
<dbReference type="Gene3D" id="3.40.800.10">
    <property type="entry name" value="Ureohydrolase domain"/>
    <property type="match status" value="1"/>
</dbReference>
<dbReference type="PROSITE" id="PS51409">
    <property type="entry name" value="ARGINASE_2"/>
    <property type="match status" value="1"/>
</dbReference>
<dbReference type="KEGG" id="asc:ASAC_0573"/>
<dbReference type="PROSITE" id="PS01053">
    <property type="entry name" value="ARGINASE_1"/>
    <property type="match status" value="1"/>
</dbReference>
<dbReference type="InterPro" id="IPR023696">
    <property type="entry name" value="Ureohydrolase_dom_sf"/>
</dbReference>
<dbReference type="GO" id="GO:0046872">
    <property type="term" value="F:metal ion binding"/>
    <property type="evidence" value="ECO:0007669"/>
    <property type="project" value="UniProtKB-KW"/>
</dbReference>
<comment type="similarity">
    <text evidence="1">Belongs to the arginase family. Agmatinase subfamily.</text>
</comment>
<feature type="binding site" evidence="4">
    <location>
        <position position="246"/>
    </location>
    <ligand>
        <name>Mn(2+)</name>
        <dbReference type="ChEBI" id="CHEBI:29035"/>
        <label>1</label>
    </ligand>
</feature>
<feature type="binding site" evidence="4">
    <location>
        <position position="165"/>
    </location>
    <ligand>
        <name>Mn(2+)</name>
        <dbReference type="ChEBI" id="CHEBI:29035"/>
        <label>1</label>
    </ligand>
</feature>
<dbReference type="PANTHER" id="PTHR11358">
    <property type="entry name" value="ARGINASE/AGMATINASE"/>
    <property type="match status" value="1"/>
</dbReference>
<dbReference type="Pfam" id="PF00491">
    <property type="entry name" value="Arginase"/>
    <property type="match status" value="1"/>
</dbReference>
<dbReference type="EMBL" id="CP001742">
    <property type="protein sequence ID" value="ADL18980.1"/>
    <property type="molecule type" value="Genomic_DNA"/>
</dbReference>
<keyword evidence="3 5" id="KW-0378">Hydrolase</keyword>
<evidence type="ECO:0000256" key="2">
    <source>
        <dbReference type="ARBA" id="ARBA00022723"/>
    </source>
</evidence>
<evidence type="ECO:0000313" key="6">
    <source>
        <dbReference type="EMBL" id="ADL18980.1"/>
    </source>
</evidence>
<feature type="binding site" evidence="4">
    <location>
        <position position="140"/>
    </location>
    <ligand>
        <name>Mn(2+)</name>
        <dbReference type="ChEBI" id="CHEBI:29035"/>
        <label>1</label>
    </ligand>
</feature>
<feature type="binding site" evidence="4">
    <location>
        <position position="248"/>
    </location>
    <ligand>
        <name>Mn(2+)</name>
        <dbReference type="ChEBI" id="CHEBI:29035"/>
        <label>1</label>
    </ligand>
</feature>
<dbReference type="SUPFAM" id="SSF52768">
    <property type="entry name" value="Arginase/deacetylase"/>
    <property type="match status" value="1"/>
</dbReference>
<dbReference type="PIRSF" id="PIRSF036979">
    <property type="entry name" value="Arginase"/>
    <property type="match status" value="1"/>
</dbReference>
<evidence type="ECO:0000256" key="3">
    <source>
        <dbReference type="ARBA" id="ARBA00022801"/>
    </source>
</evidence>
<comment type="cofactor">
    <cofactor evidence="4">
        <name>Mn(2+)</name>
        <dbReference type="ChEBI" id="CHEBI:29035"/>
    </cofactor>
    <text evidence="4">Binds 2 manganese ions per subunit.</text>
</comment>
<dbReference type="InterPro" id="IPR006035">
    <property type="entry name" value="Ureohydrolase"/>
</dbReference>
<feature type="binding site" evidence="4">
    <location>
        <position position="161"/>
    </location>
    <ligand>
        <name>Mn(2+)</name>
        <dbReference type="ChEBI" id="CHEBI:29035"/>
        <label>1</label>
    </ligand>
</feature>
<proteinExistence type="inferred from homology"/>